<protein>
    <submittedName>
        <fullName evidence="5">Secreted protein containing C-terminal beta-propeller domain</fullName>
    </submittedName>
</protein>
<dbReference type="Pfam" id="PF09826">
    <property type="entry name" value="Beta_propel"/>
    <property type="match status" value="1"/>
</dbReference>
<dbReference type="Proteomes" id="UP000183988">
    <property type="component" value="Unassembled WGS sequence"/>
</dbReference>
<evidence type="ECO:0000256" key="3">
    <source>
        <dbReference type="SAM" id="Phobius"/>
    </source>
</evidence>
<feature type="transmembrane region" description="Helical" evidence="3">
    <location>
        <begin position="7"/>
        <end position="24"/>
    </location>
</feature>
<dbReference type="InterPro" id="IPR019198">
    <property type="entry name" value="Beta_propeller_containing"/>
</dbReference>
<dbReference type="AlphaFoldDB" id="A0A1M5I312"/>
<feature type="domain" description="SbsA Ig-like" evidence="4">
    <location>
        <begin position="42"/>
        <end position="127"/>
    </location>
</feature>
<dbReference type="OrthoDB" id="9778998at2"/>
<dbReference type="Gene3D" id="2.60.40.1220">
    <property type="match status" value="1"/>
</dbReference>
<feature type="region of interest" description="Disordered" evidence="2">
    <location>
        <begin position="153"/>
        <end position="197"/>
    </location>
</feature>
<proteinExistence type="predicted"/>
<keyword evidence="3" id="KW-1133">Transmembrane helix</keyword>
<dbReference type="Pfam" id="PF13205">
    <property type="entry name" value="Big_5"/>
    <property type="match status" value="1"/>
</dbReference>
<evidence type="ECO:0000313" key="6">
    <source>
        <dbReference type="Proteomes" id="UP000183988"/>
    </source>
</evidence>
<evidence type="ECO:0000313" key="5">
    <source>
        <dbReference type="EMBL" id="SHG22592.1"/>
    </source>
</evidence>
<sequence length="747" mass="84914">MKKKLGLISILGTIGLAVIVFTLFNNNKITADIPSASSFAPTFKDWSIYFSEKMDPDSFTPDIVQVTDKDGNTVPIELVWNESKTILTLHSPVDGYQLNQDYKISVSSSAKTAKGSNLSEAFTHRFTAVDELPKINDKEQLVTLLKERMEKKEKERNLFSMQNEASDMDGAADDSAVTTESSGNDTSETNVQVAGIDEGDQVKTDGNFIYFARDTDIIIASTEIENSTIVSHIEEKNFFPNEIYLHNDLLISIGYSNEPIRDLKETKEPEERITEDIAIYPPIYSSQTAVHIYDISDRKKPKHVREISFEGSYNSSRLMDGYLYLIANERPPYRILEEEETEVRPFVKDSAVSTEGIPVDFEDMYFFPESQDETFMILASVNLNDLEKEASVDTYLGASNEIYMSKEHLYVAVRNYDSDNTSNASDTELMIWNPQAANTKITQFKVDQGQITYNSSTVVNGTLINQFAMDEQKDTFRVATTKGSAWDDDKPSTNNLYTFDLNLNPLGSVEGLAEGERIYSVRFMEDTAFMVTFKEIDPLFVIDLKEPTQPKVLGELKIPGFSNYLHPLDENHLIGFGQNTKLEENPHGSEPIVRSDGLKISVFDVTDLTNPIEKYSEVIGQGFSYTELNHNHKALYKHPNRNLFGFPATLFETTMVKRGDMTYEDQKLLFEGALLYEISPDSGITFQDNITHQEQMKEYPDWESEIKRIVSIGDQIYTISFDKIKVYDVDRKSVLEQIELPRMQRHY</sequence>
<accession>A0A1M5I312</accession>
<reference evidence="5 6" key="1">
    <citation type="submission" date="2016-11" db="EMBL/GenBank/DDBJ databases">
        <authorList>
            <person name="Jaros S."/>
            <person name="Januszkiewicz K."/>
            <person name="Wedrychowicz H."/>
        </authorList>
    </citation>
    <scope>NUCLEOTIDE SEQUENCE [LARGE SCALE GENOMIC DNA]</scope>
    <source>
        <strain evidence="5 6">IBRC-M 10683</strain>
    </source>
</reference>
<name>A0A1M5I312_9BACI</name>
<evidence type="ECO:0000256" key="2">
    <source>
        <dbReference type="SAM" id="MobiDB-lite"/>
    </source>
</evidence>
<dbReference type="STRING" id="930117.SAMN05216225_102124"/>
<keyword evidence="6" id="KW-1185">Reference proteome</keyword>
<dbReference type="RefSeq" id="WP_072890473.1">
    <property type="nucleotide sequence ID" value="NZ_FQVW01000021.1"/>
</dbReference>
<evidence type="ECO:0000256" key="1">
    <source>
        <dbReference type="ARBA" id="ARBA00022729"/>
    </source>
</evidence>
<evidence type="ECO:0000259" key="4">
    <source>
        <dbReference type="Pfam" id="PF13205"/>
    </source>
</evidence>
<dbReference type="InterPro" id="IPR014755">
    <property type="entry name" value="Cu-Rt/internalin_Ig-like"/>
</dbReference>
<keyword evidence="3" id="KW-0472">Membrane</keyword>
<keyword evidence="1" id="KW-0732">Signal</keyword>
<feature type="compositionally biased region" description="Polar residues" evidence="2">
    <location>
        <begin position="177"/>
        <end position="192"/>
    </location>
</feature>
<dbReference type="SUPFAM" id="SSF69322">
    <property type="entry name" value="Tricorn protease domain 2"/>
    <property type="match status" value="1"/>
</dbReference>
<gene>
    <name evidence="5" type="ORF">SAMN05216225_102124</name>
</gene>
<dbReference type="EMBL" id="FQVW01000021">
    <property type="protein sequence ID" value="SHG22592.1"/>
    <property type="molecule type" value="Genomic_DNA"/>
</dbReference>
<organism evidence="5 6">
    <name type="scientific">Ornithinibacillus halophilus</name>
    <dbReference type="NCBI Taxonomy" id="930117"/>
    <lineage>
        <taxon>Bacteria</taxon>
        <taxon>Bacillati</taxon>
        <taxon>Bacillota</taxon>
        <taxon>Bacilli</taxon>
        <taxon>Bacillales</taxon>
        <taxon>Bacillaceae</taxon>
        <taxon>Ornithinibacillus</taxon>
    </lineage>
</organism>
<dbReference type="InterPro" id="IPR032812">
    <property type="entry name" value="SbsA_Ig"/>
</dbReference>
<keyword evidence="3" id="KW-0812">Transmembrane</keyword>